<organism evidence="1 2">
    <name type="scientific">Cirrhinus mrigala</name>
    <name type="common">Mrigala</name>
    <dbReference type="NCBI Taxonomy" id="683832"/>
    <lineage>
        <taxon>Eukaryota</taxon>
        <taxon>Metazoa</taxon>
        <taxon>Chordata</taxon>
        <taxon>Craniata</taxon>
        <taxon>Vertebrata</taxon>
        <taxon>Euteleostomi</taxon>
        <taxon>Actinopterygii</taxon>
        <taxon>Neopterygii</taxon>
        <taxon>Teleostei</taxon>
        <taxon>Ostariophysi</taxon>
        <taxon>Cypriniformes</taxon>
        <taxon>Cyprinidae</taxon>
        <taxon>Labeoninae</taxon>
        <taxon>Labeonini</taxon>
        <taxon>Cirrhinus</taxon>
    </lineage>
</organism>
<reference evidence="1 2" key="1">
    <citation type="submission" date="2024-05" db="EMBL/GenBank/DDBJ databases">
        <title>Genome sequencing and assembly of Indian major carp, Cirrhinus mrigala (Hamilton, 1822).</title>
        <authorList>
            <person name="Mohindra V."/>
            <person name="Chowdhury L.M."/>
            <person name="Lal K."/>
            <person name="Jena J.K."/>
        </authorList>
    </citation>
    <scope>NUCLEOTIDE SEQUENCE [LARGE SCALE GENOMIC DNA]</scope>
    <source>
        <strain evidence="1">CM1030</strain>
        <tissue evidence="1">Blood</tissue>
    </source>
</reference>
<accession>A0ABD0MFH7</accession>
<dbReference type="EMBL" id="JAMKFB020000729">
    <property type="protein sequence ID" value="KAL0147690.1"/>
    <property type="molecule type" value="Genomic_DNA"/>
</dbReference>
<dbReference type="AlphaFoldDB" id="A0ABD0MFH7"/>
<sequence length="51" mass="5971">AQMSRVNDDHYVHYYIQRHNTSIALRYSCLTYIPALASKHGKLLDCDSWSK</sequence>
<name>A0ABD0MFH7_CIRMR</name>
<evidence type="ECO:0000313" key="1">
    <source>
        <dbReference type="EMBL" id="KAL0147690.1"/>
    </source>
</evidence>
<proteinExistence type="predicted"/>
<protein>
    <submittedName>
        <fullName evidence="1">Uncharacterized protein</fullName>
    </submittedName>
</protein>
<dbReference type="Proteomes" id="UP001529510">
    <property type="component" value="Unassembled WGS sequence"/>
</dbReference>
<evidence type="ECO:0000313" key="2">
    <source>
        <dbReference type="Proteomes" id="UP001529510"/>
    </source>
</evidence>
<keyword evidence="2" id="KW-1185">Reference proteome</keyword>
<feature type="non-terminal residue" evidence="1">
    <location>
        <position position="1"/>
    </location>
</feature>
<gene>
    <name evidence="1" type="ORF">M9458_056999</name>
</gene>
<feature type="non-terminal residue" evidence="1">
    <location>
        <position position="51"/>
    </location>
</feature>
<comment type="caution">
    <text evidence="1">The sequence shown here is derived from an EMBL/GenBank/DDBJ whole genome shotgun (WGS) entry which is preliminary data.</text>
</comment>